<feature type="domain" description="UBP-type" evidence="14">
    <location>
        <begin position="46"/>
        <end position="184"/>
    </location>
</feature>
<evidence type="ECO:0000256" key="9">
    <source>
        <dbReference type="ARBA" id="ARBA00022833"/>
    </source>
</evidence>
<protein>
    <recommendedName>
        <fullName evidence="3">ubiquitinyl hydrolase 1</fullName>
        <ecNumber evidence="3">3.4.19.12</ecNumber>
    </recommendedName>
</protein>
<feature type="region of interest" description="Disordered" evidence="12">
    <location>
        <begin position="703"/>
        <end position="722"/>
    </location>
</feature>
<dbReference type="PROSITE" id="PS50271">
    <property type="entry name" value="ZF_UBP"/>
    <property type="match status" value="1"/>
</dbReference>
<dbReference type="InterPro" id="IPR018200">
    <property type="entry name" value="USP_CS"/>
</dbReference>
<dbReference type="SUPFAM" id="SSF54001">
    <property type="entry name" value="Cysteine proteinases"/>
    <property type="match status" value="1"/>
</dbReference>
<keyword evidence="6 11" id="KW-0863">Zinc-finger</keyword>
<feature type="region of interest" description="Disordered" evidence="12">
    <location>
        <begin position="1"/>
        <end position="29"/>
    </location>
</feature>
<dbReference type="GO" id="GO:0005829">
    <property type="term" value="C:cytosol"/>
    <property type="evidence" value="ECO:0007669"/>
    <property type="project" value="TreeGrafter"/>
</dbReference>
<evidence type="ECO:0000256" key="3">
    <source>
        <dbReference type="ARBA" id="ARBA00012759"/>
    </source>
</evidence>
<dbReference type="PROSITE" id="PS00973">
    <property type="entry name" value="USP_2"/>
    <property type="match status" value="1"/>
</dbReference>
<dbReference type="PROSITE" id="PS50235">
    <property type="entry name" value="USP_3"/>
    <property type="match status" value="1"/>
</dbReference>
<keyword evidence="7" id="KW-0833">Ubl conjugation pathway</keyword>
<evidence type="ECO:0000256" key="2">
    <source>
        <dbReference type="ARBA" id="ARBA00009085"/>
    </source>
</evidence>
<evidence type="ECO:0000256" key="11">
    <source>
        <dbReference type="PROSITE-ProRule" id="PRU00502"/>
    </source>
</evidence>
<dbReference type="InterPro" id="IPR013083">
    <property type="entry name" value="Znf_RING/FYVE/PHD"/>
</dbReference>
<keyword evidence="8" id="KW-0378">Hydrolase</keyword>
<dbReference type="GO" id="GO:0006508">
    <property type="term" value="P:proteolysis"/>
    <property type="evidence" value="ECO:0007669"/>
    <property type="project" value="UniProtKB-KW"/>
</dbReference>
<organism evidence="15 16">
    <name type="scientific">Acacia crassicarpa</name>
    <name type="common">northern wattle</name>
    <dbReference type="NCBI Taxonomy" id="499986"/>
    <lineage>
        <taxon>Eukaryota</taxon>
        <taxon>Viridiplantae</taxon>
        <taxon>Streptophyta</taxon>
        <taxon>Embryophyta</taxon>
        <taxon>Tracheophyta</taxon>
        <taxon>Spermatophyta</taxon>
        <taxon>Magnoliopsida</taxon>
        <taxon>eudicotyledons</taxon>
        <taxon>Gunneridae</taxon>
        <taxon>Pentapetalae</taxon>
        <taxon>rosids</taxon>
        <taxon>fabids</taxon>
        <taxon>Fabales</taxon>
        <taxon>Fabaceae</taxon>
        <taxon>Caesalpinioideae</taxon>
        <taxon>mimosoid clade</taxon>
        <taxon>Acacieae</taxon>
        <taxon>Acacia</taxon>
    </lineage>
</organism>
<reference evidence="15" key="1">
    <citation type="submission" date="2023-10" db="EMBL/GenBank/DDBJ databases">
        <title>Chromosome-level genome of the transformable northern wattle, Acacia crassicarpa.</title>
        <authorList>
            <person name="Massaro I."/>
            <person name="Sinha N.R."/>
            <person name="Poethig S."/>
            <person name="Leichty A.R."/>
        </authorList>
    </citation>
    <scope>NUCLEOTIDE SEQUENCE</scope>
    <source>
        <strain evidence="15">Acra3RX</strain>
        <tissue evidence="15">Leaf</tissue>
    </source>
</reference>
<evidence type="ECO:0000256" key="7">
    <source>
        <dbReference type="ARBA" id="ARBA00022786"/>
    </source>
</evidence>
<dbReference type="GO" id="GO:0016579">
    <property type="term" value="P:protein deubiquitination"/>
    <property type="evidence" value="ECO:0007669"/>
    <property type="project" value="InterPro"/>
</dbReference>
<name>A0AAE1JA42_9FABA</name>
<evidence type="ECO:0000256" key="10">
    <source>
        <dbReference type="ARBA" id="ARBA00058678"/>
    </source>
</evidence>
<evidence type="ECO:0000256" key="5">
    <source>
        <dbReference type="ARBA" id="ARBA00022723"/>
    </source>
</evidence>
<feature type="region of interest" description="Disordered" evidence="12">
    <location>
        <begin position="621"/>
        <end position="660"/>
    </location>
</feature>
<feature type="region of interest" description="Disordered" evidence="12">
    <location>
        <begin position="980"/>
        <end position="1000"/>
    </location>
</feature>
<feature type="compositionally biased region" description="Basic residues" evidence="12">
    <location>
        <begin position="1"/>
        <end position="12"/>
    </location>
</feature>
<dbReference type="SUPFAM" id="SSF57850">
    <property type="entry name" value="RING/U-box"/>
    <property type="match status" value="1"/>
</dbReference>
<evidence type="ECO:0000313" key="16">
    <source>
        <dbReference type="Proteomes" id="UP001293593"/>
    </source>
</evidence>
<feature type="domain" description="USP" evidence="13">
    <location>
        <begin position="232"/>
        <end position="973"/>
    </location>
</feature>
<dbReference type="PANTHER" id="PTHR24006:SF781">
    <property type="entry name" value="LD34905P"/>
    <property type="match status" value="1"/>
</dbReference>
<evidence type="ECO:0000256" key="12">
    <source>
        <dbReference type="SAM" id="MobiDB-lite"/>
    </source>
</evidence>
<dbReference type="Proteomes" id="UP001293593">
    <property type="component" value="Unassembled WGS sequence"/>
</dbReference>
<feature type="compositionally biased region" description="Polar residues" evidence="12">
    <location>
        <begin position="478"/>
        <end position="488"/>
    </location>
</feature>
<dbReference type="FunFam" id="3.30.40.10:FF:000900">
    <property type="entry name" value="Ubiquitinyl hydrolase 1"/>
    <property type="match status" value="1"/>
</dbReference>
<comment type="similarity">
    <text evidence="2">Belongs to the peptidase C19 family.</text>
</comment>
<dbReference type="AlphaFoldDB" id="A0AAE1JA42"/>
<evidence type="ECO:0000256" key="8">
    <source>
        <dbReference type="ARBA" id="ARBA00022801"/>
    </source>
</evidence>
<feature type="compositionally biased region" description="Basic and acidic residues" evidence="12">
    <location>
        <begin position="772"/>
        <end position="784"/>
    </location>
</feature>
<keyword evidence="16" id="KW-1185">Reference proteome</keyword>
<dbReference type="Pfam" id="PF00443">
    <property type="entry name" value="UCH"/>
    <property type="match status" value="1"/>
</dbReference>
<dbReference type="GO" id="GO:0004843">
    <property type="term" value="F:cysteine-type deubiquitinase activity"/>
    <property type="evidence" value="ECO:0007669"/>
    <property type="project" value="UniProtKB-EC"/>
</dbReference>
<feature type="compositionally biased region" description="Basic and acidic residues" evidence="12">
    <location>
        <begin position="819"/>
        <end position="832"/>
    </location>
</feature>
<dbReference type="EC" id="3.4.19.12" evidence="3"/>
<dbReference type="GO" id="GO:0005634">
    <property type="term" value="C:nucleus"/>
    <property type="evidence" value="ECO:0007669"/>
    <property type="project" value="TreeGrafter"/>
</dbReference>
<feature type="region of interest" description="Disordered" evidence="12">
    <location>
        <begin position="819"/>
        <end position="840"/>
    </location>
</feature>
<evidence type="ECO:0000256" key="6">
    <source>
        <dbReference type="ARBA" id="ARBA00022771"/>
    </source>
</evidence>
<evidence type="ECO:0000256" key="4">
    <source>
        <dbReference type="ARBA" id="ARBA00022670"/>
    </source>
</evidence>
<dbReference type="InterPro" id="IPR050164">
    <property type="entry name" value="Peptidase_C19"/>
</dbReference>
<keyword evidence="5" id="KW-0479">Metal-binding</keyword>
<dbReference type="Pfam" id="PF02148">
    <property type="entry name" value="zf-UBP"/>
    <property type="match status" value="1"/>
</dbReference>
<dbReference type="Gene3D" id="3.90.70.10">
    <property type="entry name" value="Cysteine proteinases"/>
    <property type="match status" value="2"/>
</dbReference>
<keyword evidence="9" id="KW-0862">Zinc</keyword>
<dbReference type="Gene3D" id="3.30.40.10">
    <property type="entry name" value="Zinc/RING finger domain, C3HC4 (zinc finger)"/>
    <property type="match status" value="1"/>
</dbReference>
<feature type="region of interest" description="Disordered" evidence="12">
    <location>
        <begin position="772"/>
        <end position="793"/>
    </location>
</feature>
<sequence>MGKRVRNKRQGSTKRDAAHSPKKVVQSCSPTVEPVNDVVSLVKELKACPHLENNVNLTKLSGKIGPSGSIGITCEDCRESAADRRGNKKKGKRGNKKGIASVDSKSESKAIWICLECGQYTCGGVGLPKTPQCHAIKHARQSRHPLVVNSEKPQLCWCFVCDMFVPAEKTEQNDEKNHVLSDVVTLLKARPSDQSSVDVEDLCVGNGSIATEIKSGTLLASESYRKAVYVVRGMTNLGNTCFFNSVMQNLLAMNKLRDNFLKLDAPAGPLTSSLKKLFIETNPDSGLKSIINPRSFFGCVCSKSPQFRGYQQHDSHELLCCLLDGLGSEELAARKQKDASDKDGILSNVTTLVDALFGGQLSSTVCCIECGHSSIVHEPFLDLSLPVPSKKPPPKKAQLASRSKKAKFPPKKGGKTRVKVNRDVGPLPVQSVATQLSSDESSCPVQSNISVEEEVAASSGESTVFGPVNKSNPADYEASSSSNFVTGQDSEHTQVLENGTEKASTSSCDFTWLDFVEAGTMTNDSKEESLKEFPAQNSCESSGQICFPDEMQNLRPDSSKNGWEDEVPLQVQESKVLLLPYKEESSSTGEITGGDGEATSTVLGCGQEDLGFDGFGGLFDEPEVVAGPAPRPSNSEVEAGFDAGNSSESDPDEVDDTDSPVSVDSCLAHFIKPELLSNENAWHCENCSKVLQDEKLETKMQKNRVSNGEETVNGADPRQTTNSCSAMVRSVGNGNVKNDNVRDSLVSGVKDYRELENGQVGEYSAVINKGEDETSKKKDIHDGESSGFGQTCNEENGLAADSCSIQHATGDIQERNSELLNHENNDSVATKDEEADATSMKVKRNATKRVLIYKAPPILTIHLKRFSQDIRGRLSKLSGHVSFKETIDFRPYMDPRCGSEEKHEYRLVGVVEHSGTMRGGHYVAYVRGGQRNKEADEENEKWTWYHASDAYVREVSLKEVLACEAYILFYERRRRRTASASHISSSSVEDTPLQRPPRLPPILDPYLRKFSRVR</sequence>
<comment type="caution">
    <text evidence="15">The sequence shown here is derived from an EMBL/GenBank/DDBJ whole genome shotgun (WGS) entry which is preliminary data.</text>
</comment>
<dbReference type="InterPro" id="IPR038765">
    <property type="entry name" value="Papain-like_cys_pep_sf"/>
</dbReference>
<feature type="compositionally biased region" description="Acidic residues" evidence="12">
    <location>
        <begin position="649"/>
        <end position="658"/>
    </location>
</feature>
<dbReference type="EMBL" id="JAWXYG010000008">
    <property type="protein sequence ID" value="KAK4266667.1"/>
    <property type="molecule type" value="Genomic_DNA"/>
</dbReference>
<evidence type="ECO:0000259" key="13">
    <source>
        <dbReference type="PROSITE" id="PS50235"/>
    </source>
</evidence>
<dbReference type="PANTHER" id="PTHR24006">
    <property type="entry name" value="UBIQUITIN CARBOXYL-TERMINAL HYDROLASE"/>
    <property type="match status" value="1"/>
</dbReference>
<dbReference type="PROSITE" id="PS00972">
    <property type="entry name" value="USP_1"/>
    <property type="match status" value="1"/>
</dbReference>
<keyword evidence="4" id="KW-0645">Protease</keyword>
<evidence type="ECO:0000256" key="1">
    <source>
        <dbReference type="ARBA" id="ARBA00000707"/>
    </source>
</evidence>
<evidence type="ECO:0000313" key="15">
    <source>
        <dbReference type="EMBL" id="KAK4266667.1"/>
    </source>
</evidence>
<dbReference type="InterPro" id="IPR001394">
    <property type="entry name" value="Peptidase_C19_UCH"/>
</dbReference>
<comment type="function">
    <text evidence="10">Recognizes and hydrolyzes the peptide bond at the C-terminal Gly of ubiquitin. Involved in the processing of poly-ubiquitin precursors as well as that of ubiquitinated proteins. Is involved in resistance to the arginine analog canavanine (CAN).</text>
</comment>
<dbReference type="GO" id="GO:0008270">
    <property type="term" value="F:zinc ion binding"/>
    <property type="evidence" value="ECO:0007669"/>
    <property type="project" value="UniProtKB-KW"/>
</dbReference>
<comment type="catalytic activity">
    <reaction evidence="1">
        <text>Thiol-dependent hydrolysis of ester, thioester, amide, peptide and isopeptide bonds formed by the C-terminal Gly of ubiquitin (a 76-residue protein attached to proteins as an intracellular targeting signal).</text>
        <dbReference type="EC" id="3.4.19.12"/>
    </reaction>
</comment>
<dbReference type="SMART" id="SM00290">
    <property type="entry name" value="ZnF_UBP"/>
    <property type="match status" value="1"/>
</dbReference>
<dbReference type="InterPro" id="IPR028889">
    <property type="entry name" value="USP"/>
</dbReference>
<proteinExistence type="inferred from homology"/>
<accession>A0AAE1JA42</accession>
<evidence type="ECO:0000259" key="14">
    <source>
        <dbReference type="PROSITE" id="PS50271"/>
    </source>
</evidence>
<feature type="region of interest" description="Disordered" evidence="12">
    <location>
        <begin position="387"/>
        <end position="426"/>
    </location>
</feature>
<gene>
    <name evidence="15" type="ORF">QN277_027553</name>
</gene>
<dbReference type="InterPro" id="IPR001607">
    <property type="entry name" value="Znf_UBP"/>
</dbReference>
<feature type="region of interest" description="Disordered" evidence="12">
    <location>
        <begin position="457"/>
        <end position="492"/>
    </location>
</feature>
<feature type="compositionally biased region" description="Basic residues" evidence="12">
    <location>
        <begin position="402"/>
        <end position="419"/>
    </location>
</feature>